<feature type="transmembrane region" description="Helical" evidence="7">
    <location>
        <begin position="343"/>
        <end position="365"/>
    </location>
</feature>
<feature type="transmembrane region" description="Helical" evidence="7">
    <location>
        <begin position="54"/>
        <end position="73"/>
    </location>
</feature>
<feature type="transmembrane region" description="Helical" evidence="7">
    <location>
        <begin position="307"/>
        <end position="331"/>
    </location>
</feature>
<dbReference type="PROSITE" id="PS50850">
    <property type="entry name" value="MFS"/>
    <property type="match status" value="1"/>
</dbReference>
<dbReference type="Proteomes" id="UP000198546">
    <property type="component" value="Chromosome i"/>
</dbReference>
<dbReference type="InterPro" id="IPR020846">
    <property type="entry name" value="MFS_dom"/>
</dbReference>
<dbReference type="Pfam" id="PF06779">
    <property type="entry name" value="MFS_4"/>
    <property type="match status" value="1"/>
</dbReference>
<name>A0A1G7BK69_9ACTN</name>
<dbReference type="EMBL" id="LT629688">
    <property type="protein sequence ID" value="SDE27373.1"/>
    <property type="molecule type" value="Genomic_DNA"/>
</dbReference>
<evidence type="ECO:0000256" key="4">
    <source>
        <dbReference type="ARBA" id="ARBA00022989"/>
    </source>
</evidence>
<evidence type="ECO:0000313" key="10">
    <source>
        <dbReference type="Proteomes" id="UP000198546"/>
    </source>
</evidence>
<evidence type="ECO:0000256" key="5">
    <source>
        <dbReference type="ARBA" id="ARBA00023136"/>
    </source>
</evidence>
<evidence type="ECO:0000256" key="3">
    <source>
        <dbReference type="ARBA" id="ARBA00022692"/>
    </source>
</evidence>
<evidence type="ECO:0000256" key="6">
    <source>
        <dbReference type="SAM" id="MobiDB-lite"/>
    </source>
</evidence>
<accession>A0A1G7BK69</accession>
<evidence type="ECO:0000256" key="2">
    <source>
        <dbReference type="ARBA" id="ARBA00022475"/>
    </source>
</evidence>
<feature type="transmembrane region" description="Helical" evidence="7">
    <location>
        <begin position="111"/>
        <end position="134"/>
    </location>
</feature>
<dbReference type="Gene3D" id="1.20.1250.20">
    <property type="entry name" value="MFS general substrate transporter like domains"/>
    <property type="match status" value="2"/>
</dbReference>
<sequence>MVKRSLRHSSSSGRRPLGLVVSGTGLIAVSYGMVRYGYGLQLPQLAAEFSLSTSTAGAIASGSFAAYCLAALTAQRLMPRRGARVVLWIAALLAAAGALLVAVAWSAPVLAAGVLVAGSAAGAASPALVVAVAATVREPLVARAQAVVNAGTGVGVAVAGVATLAAPQVWRPVWVGAAVAALATAAVVDRLTRWPDGSRETGAGTTPEQPGGGLRRRMVRPVLAAALAGTGSAAVWTFGRDLVTTTGGLPERTTAALWCLLGVAAVLGALSGDAVRRLGLGGAWVLTAVGTALGTALLALAPGQVLVAALAGALFGGAYTALSGVLIAWGAALRPRAAGQATATLFTALTAGQALGATVAGTVAARAGAPTAFWVGAALLVVAAGVVPRRAATDRRPVPTGGRPEVRVEAP</sequence>
<dbReference type="OrthoDB" id="2957247at2"/>
<dbReference type="InterPro" id="IPR050189">
    <property type="entry name" value="MFS_Efflux_Transporters"/>
</dbReference>
<protein>
    <submittedName>
        <fullName evidence="9">Predicted arabinose efflux permease, MFS family</fullName>
    </submittedName>
</protein>
<keyword evidence="4 7" id="KW-1133">Transmembrane helix</keyword>
<feature type="transmembrane region" description="Helical" evidence="7">
    <location>
        <begin position="16"/>
        <end position="34"/>
    </location>
</feature>
<dbReference type="SUPFAM" id="SSF103473">
    <property type="entry name" value="MFS general substrate transporter"/>
    <property type="match status" value="1"/>
</dbReference>
<keyword evidence="3 7" id="KW-0812">Transmembrane</keyword>
<feature type="transmembrane region" description="Helical" evidence="7">
    <location>
        <begin position="282"/>
        <end position="301"/>
    </location>
</feature>
<keyword evidence="5 7" id="KW-0472">Membrane</keyword>
<feature type="transmembrane region" description="Helical" evidence="7">
    <location>
        <begin position="172"/>
        <end position="191"/>
    </location>
</feature>
<dbReference type="GO" id="GO:0005886">
    <property type="term" value="C:plasma membrane"/>
    <property type="evidence" value="ECO:0007669"/>
    <property type="project" value="UniProtKB-SubCell"/>
</dbReference>
<gene>
    <name evidence="9" type="ORF">SAMN04489747_2985</name>
</gene>
<feature type="transmembrane region" description="Helical" evidence="7">
    <location>
        <begin position="222"/>
        <end position="239"/>
    </location>
</feature>
<feature type="domain" description="Major facilitator superfamily (MFS) profile" evidence="8">
    <location>
        <begin position="16"/>
        <end position="395"/>
    </location>
</feature>
<evidence type="ECO:0000259" key="8">
    <source>
        <dbReference type="PROSITE" id="PS50850"/>
    </source>
</evidence>
<dbReference type="InterPro" id="IPR010645">
    <property type="entry name" value="MFS_4"/>
</dbReference>
<keyword evidence="2" id="KW-1003">Cell membrane</keyword>
<feature type="region of interest" description="Disordered" evidence="6">
    <location>
        <begin position="392"/>
        <end position="411"/>
    </location>
</feature>
<proteinExistence type="predicted"/>
<reference evidence="9 10" key="1">
    <citation type="submission" date="2016-10" db="EMBL/GenBank/DDBJ databases">
        <authorList>
            <person name="de Groot N.N."/>
        </authorList>
    </citation>
    <scope>NUCLEOTIDE SEQUENCE [LARGE SCALE GENOMIC DNA]</scope>
    <source>
        <strain evidence="9 10">MON 2.2</strain>
    </source>
</reference>
<feature type="transmembrane region" description="Helical" evidence="7">
    <location>
        <begin position="371"/>
        <end position="387"/>
    </location>
</feature>
<dbReference type="PANTHER" id="PTHR43124:SF10">
    <property type="entry name" value="PURINE EFFLUX PUMP PBUE"/>
    <property type="match status" value="1"/>
</dbReference>
<feature type="transmembrane region" description="Helical" evidence="7">
    <location>
        <begin position="255"/>
        <end position="275"/>
    </location>
</feature>
<dbReference type="AlphaFoldDB" id="A0A1G7BK69"/>
<comment type="subcellular location">
    <subcellularLocation>
        <location evidence="1">Cell membrane</location>
        <topology evidence="1">Multi-pass membrane protein</topology>
    </subcellularLocation>
</comment>
<organism evidence="9 10">
    <name type="scientific">Auraticoccus monumenti</name>
    <dbReference type="NCBI Taxonomy" id="675864"/>
    <lineage>
        <taxon>Bacteria</taxon>
        <taxon>Bacillati</taxon>
        <taxon>Actinomycetota</taxon>
        <taxon>Actinomycetes</taxon>
        <taxon>Propionibacteriales</taxon>
        <taxon>Propionibacteriaceae</taxon>
        <taxon>Auraticoccus</taxon>
    </lineage>
</organism>
<feature type="transmembrane region" description="Helical" evidence="7">
    <location>
        <begin position="85"/>
        <end position="105"/>
    </location>
</feature>
<dbReference type="InterPro" id="IPR036259">
    <property type="entry name" value="MFS_trans_sf"/>
</dbReference>
<feature type="transmembrane region" description="Helical" evidence="7">
    <location>
        <begin position="146"/>
        <end position="166"/>
    </location>
</feature>
<dbReference type="PANTHER" id="PTHR43124">
    <property type="entry name" value="PURINE EFFLUX PUMP PBUE"/>
    <property type="match status" value="1"/>
</dbReference>
<dbReference type="GO" id="GO:0022857">
    <property type="term" value="F:transmembrane transporter activity"/>
    <property type="evidence" value="ECO:0007669"/>
    <property type="project" value="InterPro"/>
</dbReference>
<evidence type="ECO:0000313" key="9">
    <source>
        <dbReference type="EMBL" id="SDE27373.1"/>
    </source>
</evidence>
<evidence type="ECO:0000256" key="7">
    <source>
        <dbReference type="SAM" id="Phobius"/>
    </source>
</evidence>
<evidence type="ECO:0000256" key="1">
    <source>
        <dbReference type="ARBA" id="ARBA00004651"/>
    </source>
</evidence>
<dbReference type="STRING" id="675864.SAMN04489747_2985"/>
<keyword evidence="10" id="KW-1185">Reference proteome</keyword>